<dbReference type="AlphaFoldDB" id="A0A0L7MAD3"/>
<gene>
    <name evidence="1" type="ORF">PFDG_05110</name>
</gene>
<dbReference type="PANTHER" id="PTHR44830">
    <property type="entry name" value="ELONGATION FACTOR 1 ALPHA"/>
    <property type="match status" value="1"/>
</dbReference>
<reference evidence="2" key="2">
    <citation type="submission" date="2006-09" db="EMBL/GenBank/DDBJ databases">
        <title>The genome sequence of Plasmodium falciparum Dd2.</title>
        <authorList>
            <consortium name="The Broad Institute Genome Sequencing Platform"/>
            <person name="Birren B."/>
            <person name="Lander E."/>
            <person name="Galagan J."/>
            <person name="Nusbaum C."/>
            <person name="Devon K."/>
            <person name="Henn M."/>
            <person name="Jaffe D."/>
            <person name="Butler J."/>
            <person name="Alvarez P."/>
            <person name="Gnerre S."/>
            <person name="Grabherr M."/>
            <person name="Kleber M."/>
            <person name="Mauceli E."/>
            <person name="Brockman W."/>
            <person name="MacCallum I.A."/>
            <person name="Rounsley S."/>
            <person name="Young S."/>
            <person name="LaButti K."/>
            <person name="Pushparaj V."/>
            <person name="DeCaprio D."/>
            <person name="Crawford M."/>
            <person name="Koehrsen M."/>
            <person name="Engels R."/>
            <person name="Montgomery P."/>
            <person name="Pearson M."/>
            <person name="Howarth C."/>
            <person name="Larson L."/>
            <person name="Luoma S."/>
            <person name="White J."/>
            <person name="Kodira C."/>
            <person name="Zeng Q."/>
            <person name="O'Leary S."/>
            <person name="Yandava C."/>
            <person name="Alvarado L."/>
            <person name="Wirth D."/>
            <person name="Volkman S."/>
            <person name="Hartl D."/>
        </authorList>
    </citation>
    <scope>NUCLEOTIDE SEQUENCE [LARGE SCALE GENOMIC DNA]</scope>
</reference>
<accession>A0A0L7MAD3</accession>
<dbReference type="Gene3D" id="2.40.30.10">
    <property type="entry name" value="Translation factors"/>
    <property type="match status" value="1"/>
</dbReference>
<dbReference type="SUPFAM" id="SSF50447">
    <property type="entry name" value="Translation proteins"/>
    <property type="match status" value="1"/>
</dbReference>
<sequence>MEPPKRPSDKTLRIPLQGVYKIGGIGTVPVGRVETGILKADSDAIFCGRAVKHADEAPCADPKLGGAIFR</sequence>
<name>A0A0L7MAD3_PLAF4</name>
<reference evidence="2" key="1">
    <citation type="submission" date="2006-09" db="EMBL/GenBank/DDBJ databases">
        <title>Annotation of Plasmodium falciparum Dd2.</title>
        <authorList>
            <consortium name="The Broad Institute Genome Sequencing Platform"/>
            <person name="Volkman S.K."/>
            <person name="Neafsey D.E."/>
            <person name="Dash A.P."/>
            <person name="Chitnis C.E."/>
            <person name="Hartl D.L."/>
            <person name="Young S.K."/>
            <person name="Zeng Q."/>
            <person name="Koehrsen M."/>
            <person name="Alvarado L."/>
            <person name="Berlin A."/>
            <person name="Borenstein D."/>
            <person name="Chapman S.B."/>
            <person name="Chen Z."/>
            <person name="Engels R."/>
            <person name="Freedman E."/>
            <person name="Gellesch M."/>
            <person name="Goldberg J."/>
            <person name="Griggs A."/>
            <person name="Gujja S."/>
            <person name="Heilman E.R."/>
            <person name="Heiman D.I."/>
            <person name="Howarth C."/>
            <person name="Jen D."/>
            <person name="Larson L."/>
            <person name="Mehta T."/>
            <person name="Neiman D."/>
            <person name="Park D."/>
            <person name="Pearson M."/>
            <person name="Roberts A."/>
            <person name="Saif S."/>
            <person name="Shea T."/>
            <person name="Shenoy N."/>
            <person name="Sisk P."/>
            <person name="Stolte C."/>
            <person name="Sykes S."/>
            <person name="Walk T."/>
            <person name="White J."/>
            <person name="Yandava C."/>
            <person name="Haas B."/>
            <person name="Henn M.R."/>
            <person name="Nusbaum C."/>
            <person name="Birren B."/>
        </authorList>
    </citation>
    <scope>NUCLEOTIDE SEQUENCE [LARGE SCALE GENOMIC DNA]</scope>
</reference>
<protein>
    <submittedName>
        <fullName evidence="1">Uncharacterized protein</fullName>
    </submittedName>
</protein>
<dbReference type="Proteomes" id="UP000054282">
    <property type="component" value="Unassembled WGS sequence"/>
</dbReference>
<proteinExistence type="predicted"/>
<evidence type="ECO:0000313" key="1">
    <source>
        <dbReference type="EMBL" id="KOB89560.1"/>
    </source>
</evidence>
<dbReference type="KEGG" id="pfd:PFDG_05110"/>
<dbReference type="PANTHER" id="PTHR44830:SF1">
    <property type="entry name" value="TR-TYPE G DOMAIN-CONTAINING PROTEIN"/>
    <property type="match status" value="1"/>
</dbReference>
<evidence type="ECO:0000313" key="2">
    <source>
        <dbReference type="Proteomes" id="UP000054282"/>
    </source>
</evidence>
<organism evidence="1 2">
    <name type="scientific">Plasmodium falciparum (isolate Dd2)</name>
    <dbReference type="NCBI Taxonomy" id="57267"/>
    <lineage>
        <taxon>Eukaryota</taxon>
        <taxon>Sar</taxon>
        <taxon>Alveolata</taxon>
        <taxon>Apicomplexa</taxon>
        <taxon>Aconoidasida</taxon>
        <taxon>Haemosporida</taxon>
        <taxon>Plasmodiidae</taxon>
        <taxon>Plasmodium</taxon>
        <taxon>Plasmodium (Laverania)</taxon>
    </lineage>
</organism>
<dbReference type="InterPro" id="IPR009000">
    <property type="entry name" value="Transl_B-barrel_sf"/>
</dbReference>
<dbReference type="EMBL" id="GG702666">
    <property type="protein sequence ID" value="KOB89560.1"/>
    <property type="molecule type" value="Genomic_DNA"/>
</dbReference>